<evidence type="ECO:0000256" key="1">
    <source>
        <dbReference type="SAM" id="MobiDB-lite"/>
    </source>
</evidence>
<dbReference type="Gene3D" id="1.10.357.50">
    <property type="match status" value="1"/>
</dbReference>
<dbReference type="InterPro" id="IPR008528">
    <property type="entry name" value="unc-13_homologue"/>
</dbReference>
<dbReference type="InterPro" id="IPR014770">
    <property type="entry name" value="Munc13_1"/>
</dbReference>
<dbReference type="InterPro" id="IPR014772">
    <property type="entry name" value="Munc13_dom-2"/>
</dbReference>
<dbReference type="Gramene" id="CDP09793">
    <property type="protein sequence ID" value="CDP09793"/>
    <property type="gene ID" value="GSCOC_T00030259001"/>
</dbReference>
<evidence type="ECO:0000259" key="3">
    <source>
        <dbReference type="PROSITE" id="PS51259"/>
    </source>
</evidence>
<dbReference type="PhylomeDB" id="A0A068UQB8"/>
<name>A0A068UQB8_COFCA</name>
<evidence type="ECO:0008006" key="6">
    <source>
        <dbReference type="Google" id="ProtNLM"/>
    </source>
</evidence>
<dbReference type="FunCoup" id="A0A068UQB8">
    <property type="interactions" value="741"/>
</dbReference>
<evidence type="ECO:0000313" key="4">
    <source>
        <dbReference type="EMBL" id="CDP09793.1"/>
    </source>
</evidence>
<dbReference type="PROSITE" id="PS51258">
    <property type="entry name" value="MHD1"/>
    <property type="match status" value="1"/>
</dbReference>
<dbReference type="OrthoDB" id="2015333at2759"/>
<reference evidence="5" key="1">
    <citation type="journal article" date="2014" name="Science">
        <title>The coffee genome provides insight into the convergent evolution of caffeine biosynthesis.</title>
        <authorList>
            <person name="Denoeud F."/>
            <person name="Carretero-Paulet L."/>
            <person name="Dereeper A."/>
            <person name="Droc G."/>
            <person name="Guyot R."/>
            <person name="Pietrella M."/>
            <person name="Zheng C."/>
            <person name="Alberti A."/>
            <person name="Anthony F."/>
            <person name="Aprea G."/>
            <person name="Aury J.M."/>
            <person name="Bento P."/>
            <person name="Bernard M."/>
            <person name="Bocs S."/>
            <person name="Campa C."/>
            <person name="Cenci A."/>
            <person name="Combes M.C."/>
            <person name="Crouzillat D."/>
            <person name="Da Silva C."/>
            <person name="Daddiego L."/>
            <person name="De Bellis F."/>
            <person name="Dussert S."/>
            <person name="Garsmeur O."/>
            <person name="Gayraud T."/>
            <person name="Guignon V."/>
            <person name="Jahn K."/>
            <person name="Jamilloux V."/>
            <person name="Joet T."/>
            <person name="Labadie K."/>
            <person name="Lan T."/>
            <person name="Leclercq J."/>
            <person name="Lepelley M."/>
            <person name="Leroy T."/>
            <person name="Li L.T."/>
            <person name="Librado P."/>
            <person name="Lopez L."/>
            <person name="Munoz A."/>
            <person name="Noel B."/>
            <person name="Pallavicini A."/>
            <person name="Perrotta G."/>
            <person name="Poncet V."/>
            <person name="Pot D."/>
            <person name="Priyono X."/>
            <person name="Rigoreau M."/>
            <person name="Rouard M."/>
            <person name="Rozas J."/>
            <person name="Tranchant-Dubreuil C."/>
            <person name="VanBuren R."/>
            <person name="Zhang Q."/>
            <person name="Andrade A.C."/>
            <person name="Argout X."/>
            <person name="Bertrand B."/>
            <person name="de Kochko A."/>
            <person name="Graziosi G."/>
            <person name="Henry R.J."/>
            <person name="Jayarama X."/>
            <person name="Ming R."/>
            <person name="Nagai C."/>
            <person name="Rounsley S."/>
            <person name="Sankoff D."/>
            <person name="Giuliano G."/>
            <person name="Albert V.A."/>
            <person name="Wincker P."/>
            <person name="Lashermes P."/>
        </authorList>
    </citation>
    <scope>NUCLEOTIDE SEQUENCE [LARGE SCALE GENOMIC DNA]</scope>
    <source>
        <strain evidence="5">cv. DH200-94</strain>
    </source>
</reference>
<dbReference type="InParanoid" id="A0A068UQB8"/>
<sequence length="1191" mass="135416">MEAYSLLERYRLDRRKLLEFILSSGLVREIRTPSGSSASISDVNLDFISADYVLQSIKSGGVLDVALATKKYYEESELPIMMDLHSRDLYFLRTDPQSSGSPPRRPPPPVLANYFDNGRSSTSFLRDRSACHRVFVSGVESGVNHANVANTVSEPVLMVDVPDLGLPSLRTGLLDDDLRESAYEACLACMMFSGVDISIQSRKKDKNPKFLSGLKTKKGKYLQSQSPERHISEVMDTFARRRLVQFASVKAWGQFSVPEIALGFLNGTFRSDFPSVKSYTHWKNRQADILEGYFCSANNVADKQKIGQLVAKIRNSEEWDNNMSPSERSEILLALKQYLCVLSSKPGRFGIQGETYYWTSAYHMNIRLYMKLLFGLFDILEDGQLIEEADELLKIVKLTWPLLGITQKLHSALFVWVLFKQFVGTEETMLLEYAIRVMQKSLFSEASEPREDEYICSLSCSATSGSNEYKFNLVQSIFFSIGSWCEIKLQDYHLHFSQKSSLFKGVMNMAVKICRVDASKIFKVIHLIPNYNLSCLQFIESDDLGEITSRKVKGYVDRSLEAACMRVMDNIYFGSEVDRTHPLALLASELKIIAERELSMYYPVLCHWYPQAGIAASIRLHRFYGEKLRPFLQSVSCLSEDVRAVLPAANELENCLTELYCTACQENGLTLQFSEEFIHYQVYLYNLVDTLMCFIELIQVINGSVFLASFILVCKIGEISRPLILDWIIAQNKRVMEWTARAFDLENWEPLSHQQKQAPSAVEVFRIIEETLDQLFQLRLPMDITHLQALLSIIFHTLDAYLQKVTSELVHSMFICRIFIHLSLGKQNLYPSIPPLTYYKEMTFPIVKKKLVESTVLEDEVTNKLNELTTSKLCVRLNTLQYIQKQISALEDGIRKSWSFAGPFDNGEHSIEESPETSGRILDTCSESVDELFVATFDCIRDTAAHAIRSICEFIGVRVVFWDLRKSFLYRLYHGGVENSRLDSLLPSLDGALNQVCGLIDDALRDRVVSSIFRATLEGYVWVLLDGGPSRAFSDLDIPLMEDDLNMLKDLFVADGEGLPRSLVEEEAKFAHQLLSLFSLQAESVIQLLMSSSQHISVGLEVHKSGHRCLGDADTLIRVLCHKKDREASKFLKEQYKLPASSEYDEDGVEPNFKSVLVTDLIRRSASARWSDKGHSSFKSIKKKLQEATWR</sequence>
<keyword evidence="5" id="KW-1185">Reference proteome</keyword>
<dbReference type="Proteomes" id="UP000295252">
    <property type="component" value="Chromosome X"/>
</dbReference>
<dbReference type="PROSITE" id="PS51259">
    <property type="entry name" value="MHD2"/>
    <property type="match status" value="1"/>
</dbReference>
<dbReference type="PANTHER" id="PTHR31280">
    <property type="entry name" value="PROTEIN UNC-13 HOMOLOG"/>
    <property type="match status" value="1"/>
</dbReference>
<dbReference type="Pfam" id="PF25761">
    <property type="entry name" value="TPR_PATROL1"/>
    <property type="match status" value="1"/>
</dbReference>
<accession>A0A068UQB8</accession>
<protein>
    <recommendedName>
        <fullName evidence="6">MHD1 domain-containing protein</fullName>
    </recommendedName>
</protein>
<dbReference type="PANTHER" id="PTHR31280:SF3">
    <property type="entry name" value="DNA TOPOISOMERASE 4 SUBUNIT B (DUF810)"/>
    <property type="match status" value="1"/>
</dbReference>
<feature type="domain" description="MHD2" evidence="3">
    <location>
        <begin position="979"/>
        <end position="1089"/>
    </location>
</feature>
<dbReference type="AlphaFoldDB" id="A0A068UQB8"/>
<organism evidence="4 5">
    <name type="scientific">Coffea canephora</name>
    <name type="common">Robusta coffee</name>
    <dbReference type="NCBI Taxonomy" id="49390"/>
    <lineage>
        <taxon>Eukaryota</taxon>
        <taxon>Viridiplantae</taxon>
        <taxon>Streptophyta</taxon>
        <taxon>Embryophyta</taxon>
        <taxon>Tracheophyta</taxon>
        <taxon>Spermatophyta</taxon>
        <taxon>Magnoliopsida</taxon>
        <taxon>eudicotyledons</taxon>
        <taxon>Gunneridae</taxon>
        <taxon>Pentapetalae</taxon>
        <taxon>asterids</taxon>
        <taxon>lamiids</taxon>
        <taxon>Gentianales</taxon>
        <taxon>Rubiaceae</taxon>
        <taxon>Ixoroideae</taxon>
        <taxon>Gardenieae complex</taxon>
        <taxon>Bertiereae - Coffeeae clade</taxon>
        <taxon>Coffeeae</taxon>
        <taxon>Coffea</taxon>
    </lineage>
</organism>
<dbReference type="EMBL" id="HG739125">
    <property type="protein sequence ID" value="CDP09793.1"/>
    <property type="molecule type" value="Genomic_DNA"/>
</dbReference>
<evidence type="ECO:0000259" key="2">
    <source>
        <dbReference type="PROSITE" id="PS51258"/>
    </source>
</evidence>
<feature type="domain" description="MHD1" evidence="2">
    <location>
        <begin position="688"/>
        <end position="809"/>
    </location>
</feature>
<feature type="region of interest" description="Disordered" evidence="1">
    <location>
        <begin position="1167"/>
        <end position="1191"/>
    </location>
</feature>
<evidence type="ECO:0000313" key="5">
    <source>
        <dbReference type="Proteomes" id="UP000295252"/>
    </source>
</evidence>
<dbReference type="InterPro" id="IPR057984">
    <property type="entry name" value="PATROL1_C"/>
</dbReference>
<dbReference type="OMA" id="FHESSYP"/>
<proteinExistence type="predicted"/>
<gene>
    <name evidence="4" type="ORF">GSCOC_T00030259001</name>
</gene>